<dbReference type="RefSeq" id="WP_188406326.1">
    <property type="nucleotide sequence ID" value="NZ_BMGL01000008.1"/>
</dbReference>
<keyword evidence="3" id="KW-1185">Reference proteome</keyword>
<name>A0A917EAR2_9FLAO</name>
<dbReference type="AlphaFoldDB" id="A0A917EAR2"/>
<dbReference type="InterPro" id="IPR009739">
    <property type="entry name" value="LprI-like_N"/>
</dbReference>
<gene>
    <name evidence="2" type="ORF">GCM10010831_16240</name>
</gene>
<accession>A0A917EAR2</accession>
<dbReference type="EMBL" id="BMGL01000008">
    <property type="protein sequence ID" value="GGE15685.1"/>
    <property type="molecule type" value="Genomic_DNA"/>
</dbReference>
<proteinExistence type="predicted"/>
<dbReference type="Gene3D" id="1.20.1270.180">
    <property type="match status" value="1"/>
</dbReference>
<protein>
    <recommendedName>
        <fullName evidence="1">Lysozyme inhibitor LprI-like N-terminal domain-containing protein</fullName>
    </recommendedName>
</protein>
<dbReference type="Proteomes" id="UP000599688">
    <property type="component" value="Unassembled WGS sequence"/>
</dbReference>
<feature type="domain" description="Lysozyme inhibitor LprI-like N-terminal" evidence="1">
    <location>
        <begin position="40"/>
        <end position="127"/>
    </location>
</feature>
<reference evidence="2 3" key="1">
    <citation type="journal article" date="2014" name="Int. J. Syst. Evol. Microbiol.">
        <title>Complete genome sequence of Corynebacterium casei LMG S-19264T (=DSM 44701T), isolated from a smear-ripened cheese.</title>
        <authorList>
            <consortium name="US DOE Joint Genome Institute (JGI-PGF)"/>
            <person name="Walter F."/>
            <person name="Albersmeier A."/>
            <person name="Kalinowski J."/>
            <person name="Ruckert C."/>
        </authorList>
    </citation>
    <scope>NUCLEOTIDE SEQUENCE [LARGE SCALE GENOMIC DNA]</scope>
    <source>
        <strain evidence="2 3">CGMCC 1.12925</strain>
    </source>
</reference>
<dbReference type="Pfam" id="PF07007">
    <property type="entry name" value="LprI"/>
    <property type="match status" value="1"/>
</dbReference>
<comment type="caution">
    <text evidence="2">The sequence shown here is derived from an EMBL/GenBank/DDBJ whole genome shotgun (WGS) entry which is preliminary data.</text>
</comment>
<evidence type="ECO:0000259" key="1">
    <source>
        <dbReference type="Pfam" id="PF07007"/>
    </source>
</evidence>
<evidence type="ECO:0000313" key="3">
    <source>
        <dbReference type="Proteomes" id="UP000599688"/>
    </source>
</evidence>
<evidence type="ECO:0000313" key="2">
    <source>
        <dbReference type="EMBL" id="GGE15685.1"/>
    </source>
</evidence>
<sequence length="139" mass="16337">MTSCKEPIQFGESEVGSTFKTSEEAHPIDDFLEACLQDTSNFTTMGMTQCNIDAYDRWEHRMDSISEVLHEVLPVHIRHLFDDSQQRWKEYFEAQNNFSDELFSQNKGTMYIPICAHYKVEVLRERTLLFESLLKEAEM</sequence>
<organism evidence="2 3">
    <name type="scientific">Psychroflexus salis</name>
    <dbReference type="NCBI Taxonomy" id="1526574"/>
    <lineage>
        <taxon>Bacteria</taxon>
        <taxon>Pseudomonadati</taxon>
        <taxon>Bacteroidota</taxon>
        <taxon>Flavobacteriia</taxon>
        <taxon>Flavobacteriales</taxon>
        <taxon>Flavobacteriaceae</taxon>
        <taxon>Psychroflexus</taxon>
    </lineage>
</organism>